<sequence>MTVITRAQPRQEHDGAAATTVWHPLTRIAFRFCFGYFTLYCLCTQVISPVLGFASRPSAGLSAGPLMTPHVDRVAVHVFGVHEPLVHDATASSDRTYDWILLCCLLVIAAAATLVWSVLDRRRAAYPTLLVWFRLFLRFALAGQLLLYGMAKVLLTQMPSPPLTTLVTPFGELTPMGLLWSSVGAAPAYEIMIGGFEAVGGLLLVLPRTTTLGALLGTIGLTQVFVLNLTYDVPVKSMSAHLLSMSVFLLAPELGRLLNVLLSRRPVGLSTLPPLFRTSRLNRSAILGQVLLGLWIAIPIAQDCMAAWSEHGEGRPKPPLYGVWQVDRLVSDGREVPPLVTDDRRWRRVFFEYPGEFKVQRMDDSIAIYRATVDVANHRLDLSRYDRPNDIATLTLETPTPDSAQLSGTLEGHRVEIGLRQVDLDALPLLSRRFHWVQDYPYNPDSR</sequence>
<proteinExistence type="predicted"/>
<feature type="transmembrane region" description="Helical" evidence="1">
    <location>
        <begin position="131"/>
        <end position="151"/>
    </location>
</feature>
<evidence type="ECO:0008006" key="4">
    <source>
        <dbReference type="Google" id="ProtNLM"/>
    </source>
</evidence>
<feature type="transmembrane region" description="Helical" evidence="1">
    <location>
        <begin position="99"/>
        <end position="119"/>
    </location>
</feature>
<dbReference type="Proteomes" id="UP001317870">
    <property type="component" value="Chromosome"/>
</dbReference>
<accession>A0ABN6UAS3</accession>
<evidence type="ECO:0000256" key="1">
    <source>
        <dbReference type="SAM" id="Phobius"/>
    </source>
</evidence>
<name>A0ABN6UAS3_9NOCA</name>
<keyword evidence="1" id="KW-1133">Transmembrane helix</keyword>
<keyword evidence="3" id="KW-1185">Reference proteome</keyword>
<evidence type="ECO:0000313" key="3">
    <source>
        <dbReference type="Proteomes" id="UP001317870"/>
    </source>
</evidence>
<reference evidence="2 3" key="1">
    <citation type="submission" date="2022-11" db="EMBL/GenBank/DDBJ databases">
        <title>Genome Sequencing of Nocardia sp. ON39_IFM12276 and assembly.</title>
        <authorList>
            <person name="Shimojima M."/>
            <person name="Toyokawa M."/>
            <person name="Uesaka K."/>
        </authorList>
    </citation>
    <scope>NUCLEOTIDE SEQUENCE [LARGE SCALE GENOMIC DNA]</scope>
    <source>
        <strain evidence="2 3">IFM 12276</strain>
    </source>
</reference>
<protein>
    <recommendedName>
        <fullName evidence="4">DoxX family protein</fullName>
    </recommendedName>
</protein>
<feature type="transmembrane region" description="Helical" evidence="1">
    <location>
        <begin position="33"/>
        <end position="54"/>
    </location>
</feature>
<keyword evidence="1" id="KW-0812">Transmembrane</keyword>
<evidence type="ECO:0000313" key="2">
    <source>
        <dbReference type="EMBL" id="BDU02264.1"/>
    </source>
</evidence>
<keyword evidence="1" id="KW-0472">Membrane</keyword>
<feature type="transmembrane region" description="Helical" evidence="1">
    <location>
        <begin position="212"/>
        <end position="231"/>
    </location>
</feature>
<organism evidence="2 3">
    <name type="scientific">Nocardia sputorum</name>
    <dbReference type="NCBI Taxonomy" id="2984338"/>
    <lineage>
        <taxon>Bacteria</taxon>
        <taxon>Bacillati</taxon>
        <taxon>Actinomycetota</taxon>
        <taxon>Actinomycetes</taxon>
        <taxon>Mycobacteriales</taxon>
        <taxon>Nocardiaceae</taxon>
        <taxon>Nocardia</taxon>
    </lineage>
</organism>
<feature type="transmembrane region" description="Helical" evidence="1">
    <location>
        <begin position="186"/>
        <end position="205"/>
    </location>
</feature>
<dbReference type="EMBL" id="AP026978">
    <property type="protein sequence ID" value="BDU02264.1"/>
    <property type="molecule type" value="Genomic_DNA"/>
</dbReference>
<dbReference type="RefSeq" id="WP_281875318.1">
    <property type="nucleotide sequence ID" value="NZ_AP026978.1"/>
</dbReference>
<gene>
    <name evidence="2" type="ORF">IFM12276_52920</name>
</gene>